<protein>
    <submittedName>
        <fullName evidence="1">Sulfatase-like hydrolase/transferase</fullName>
    </submittedName>
</protein>
<dbReference type="EMBL" id="CP081303">
    <property type="protein sequence ID" value="QZE13834.1"/>
    <property type="molecule type" value="Genomic_DNA"/>
</dbReference>
<organism evidence="1 2">
    <name type="scientific">Halosquirtibacter laminarini</name>
    <dbReference type="NCBI Taxonomy" id="3374600"/>
    <lineage>
        <taxon>Bacteria</taxon>
        <taxon>Pseudomonadati</taxon>
        <taxon>Bacteroidota</taxon>
        <taxon>Bacteroidia</taxon>
        <taxon>Marinilabiliales</taxon>
        <taxon>Prolixibacteraceae</taxon>
        <taxon>Halosquirtibacter</taxon>
    </lineage>
</organism>
<dbReference type="Proteomes" id="UP000826212">
    <property type="component" value="Chromosome"/>
</dbReference>
<sequence>MKMQTFAALGVFFAFSATASMASFKKATKRPNVLFILTDDQHREEFNFLKEGRNNDGSKKSLSPTIDRLANEGVIFNQQHVVGAICTPSRFSILTGRYPSTAQNIGFKRLLEKKKQANVTFNIGITNNDYNISKALNDAGYYTGGVGKNHVIQGDESRKHARHRIPKKGYKKQNEILENIYKDQIAVYKEVGFDYAASIYPGNLPGFLPKELLFHNTDWIVKGALDFLDMAEKEHGDEPFFLYFATTVSHGPAKYGTKYIGDRRASAKGWLDKPVDVLPSQESIKKRVQDAHVRKVSTDALWLDDAVNALVSKIEKMGELDNTIIVFLTDHGVEHGKFTCYEGGTKTASFYYGPKFFKGHRKLSVLTSNVDFAPTILDLCKVPLDRSAHINGKSIKPILDGKDVTIHDHLYHEVGATRAILKDHWKYIAFRKPQWVQNITHEQRVGLAKKGIDPNAPFTHTCDQPGGRGGESPAIKFYPNYYDADQLYNLSEDSTEQHNLAKDPTYVAKLKEMKALLAKEVKQLPGTFAEFTK</sequence>
<evidence type="ECO:0000313" key="1">
    <source>
        <dbReference type="EMBL" id="QZE13834.1"/>
    </source>
</evidence>
<accession>A0AC61NNG3</accession>
<evidence type="ECO:0000313" key="2">
    <source>
        <dbReference type="Proteomes" id="UP000826212"/>
    </source>
</evidence>
<reference evidence="1" key="1">
    <citation type="submission" date="2021-08" db="EMBL/GenBank/DDBJ databases">
        <title>Novel anaerobic bacterium isolated from sea squirt in East Sea, Republic of Korea.</title>
        <authorList>
            <person name="Nguyen T.H."/>
            <person name="Li Z."/>
            <person name="Lee Y.-J."/>
            <person name="Ko J."/>
            <person name="Kim S.-G."/>
        </authorList>
    </citation>
    <scope>NUCLEOTIDE SEQUENCE</scope>
    <source>
        <strain evidence="1">KCTC 25031</strain>
    </source>
</reference>
<gene>
    <name evidence="1" type="ORF">K4L44_14990</name>
</gene>
<keyword evidence="2" id="KW-1185">Reference proteome</keyword>
<proteinExistence type="predicted"/>
<name>A0AC61NNG3_9BACT</name>